<dbReference type="GO" id="GO:0005971">
    <property type="term" value="C:ribonucleoside-diphosphate reductase complex"/>
    <property type="evidence" value="ECO:0007669"/>
    <property type="project" value="TreeGrafter"/>
</dbReference>
<keyword evidence="3" id="KW-0560">Oxidoreductase</keyword>
<dbReference type="OrthoDB" id="3000483at2759"/>
<name>A0A7R8D0Q5_LEPSM</name>
<dbReference type="Pfam" id="PF02867">
    <property type="entry name" value="Ribonuc_red_lgC"/>
    <property type="match status" value="2"/>
</dbReference>
<dbReference type="GO" id="GO:0009263">
    <property type="term" value="P:deoxyribonucleotide biosynthetic process"/>
    <property type="evidence" value="ECO:0007669"/>
    <property type="project" value="TreeGrafter"/>
</dbReference>
<dbReference type="InterPro" id="IPR000788">
    <property type="entry name" value="RNR_lg_C"/>
</dbReference>
<dbReference type="InterPro" id="IPR039718">
    <property type="entry name" value="Rrm1"/>
</dbReference>
<dbReference type="PANTHER" id="PTHR11573:SF6">
    <property type="entry name" value="RIBONUCLEOSIDE-DIPHOSPHATE REDUCTASE LARGE SUBUNIT"/>
    <property type="match status" value="1"/>
</dbReference>
<dbReference type="PANTHER" id="PTHR11573">
    <property type="entry name" value="RIBONUCLEOSIDE-DIPHOSPHATE REDUCTASE LARGE CHAIN"/>
    <property type="match status" value="1"/>
</dbReference>
<accession>A0A7R8D0Q5</accession>
<dbReference type="GO" id="GO:0005524">
    <property type="term" value="F:ATP binding"/>
    <property type="evidence" value="ECO:0007669"/>
    <property type="project" value="TreeGrafter"/>
</dbReference>
<dbReference type="AlphaFoldDB" id="A0A7R8D0Q5"/>
<dbReference type="EMBL" id="HG994585">
    <property type="protein sequence ID" value="CAF2986907.1"/>
    <property type="molecule type" value="Genomic_DNA"/>
</dbReference>
<proteinExistence type="inferred from homology"/>
<comment type="similarity">
    <text evidence="1">Belongs to the ribonucleoside diphosphate reductase large chain family.</text>
</comment>
<dbReference type="SUPFAM" id="SSF51998">
    <property type="entry name" value="PFL-like glycyl radical enzymes"/>
    <property type="match status" value="1"/>
</dbReference>
<feature type="domain" description="Ribonucleotide reductase large subunit C-terminal" evidence="2">
    <location>
        <begin position="71"/>
        <end position="161"/>
    </location>
</feature>
<dbReference type="EC" id="1.17.4.1" evidence="3"/>
<evidence type="ECO:0000256" key="1">
    <source>
        <dbReference type="ARBA" id="ARBA00010406"/>
    </source>
</evidence>
<gene>
    <name evidence="3" type="ORF">LSAA_11534</name>
</gene>
<evidence type="ECO:0000313" key="4">
    <source>
        <dbReference type="Proteomes" id="UP000675881"/>
    </source>
</evidence>
<organism evidence="3 4">
    <name type="scientific">Lepeophtheirus salmonis</name>
    <name type="common">Salmon louse</name>
    <name type="synonym">Caligus salmonis</name>
    <dbReference type="NCBI Taxonomy" id="72036"/>
    <lineage>
        <taxon>Eukaryota</taxon>
        <taxon>Metazoa</taxon>
        <taxon>Ecdysozoa</taxon>
        <taxon>Arthropoda</taxon>
        <taxon>Crustacea</taxon>
        <taxon>Multicrustacea</taxon>
        <taxon>Hexanauplia</taxon>
        <taxon>Copepoda</taxon>
        <taxon>Siphonostomatoida</taxon>
        <taxon>Caligidae</taxon>
        <taxon>Lepeophtheirus</taxon>
    </lineage>
</organism>
<evidence type="ECO:0000259" key="2">
    <source>
        <dbReference type="Pfam" id="PF02867"/>
    </source>
</evidence>
<dbReference type="GO" id="GO:0004748">
    <property type="term" value="F:ribonucleoside-diphosphate reductase activity, thioredoxin disulfide as acceptor"/>
    <property type="evidence" value="ECO:0007669"/>
    <property type="project" value="UniProtKB-EC"/>
</dbReference>
<protein>
    <submittedName>
        <fullName evidence="3">RRM1</fullName>
        <ecNumber evidence="3">1.17.4.1</ecNumber>
    </submittedName>
</protein>
<reference evidence="3" key="1">
    <citation type="submission" date="2021-02" db="EMBL/GenBank/DDBJ databases">
        <authorList>
            <person name="Bekaert M."/>
        </authorList>
    </citation>
    <scope>NUCLEOTIDE SEQUENCE</scope>
    <source>
        <strain evidence="3">IoA-00</strain>
    </source>
</reference>
<dbReference type="Proteomes" id="UP000675881">
    <property type="component" value="Chromosome 6"/>
</dbReference>
<evidence type="ECO:0000313" key="3">
    <source>
        <dbReference type="EMBL" id="CAF2986907.1"/>
    </source>
</evidence>
<feature type="domain" description="Ribonucleotide reductase large subunit C-terminal" evidence="2">
    <location>
        <begin position="1"/>
        <end position="52"/>
    </location>
</feature>
<keyword evidence="4" id="KW-1185">Reference proteome</keyword>
<sequence>MRYPFESDEALLLNKQIFETIYYYGALEASCELAAELGTYETYKGSPVSQGRSTEFPSSCSHANRLHGPNTRRVLSGEFQIVNQHLLRDLTDMDLWDDEMKQNIIADNGSVQNIPQIPDDIKKLYKTVWEISQKTVLQMAADRGAFIDQSQSLNIHIAQPNYGKNLHPCISTVGNSD</sequence>
<dbReference type="Gene3D" id="3.20.70.20">
    <property type="match status" value="2"/>
</dbReference>